<dbReference type="InterPro" id="IPR025131">
    <property type="entry name" value="DUF4057"/>
</dbReference>
<dbReference type="PANTHER" id="PTHR31132">
    <property type="entry name" value="N-LYSINE METHYLTRANSFERASE"/>
    <property type="match status" value="1"/>
</dbReference>
<feature type="compositionally biased region" description="Polar residues" evidence="1">
    <location>
        <begin position="96"/>
        <end position="105"/>
    </location>
</feature>
<evidence type="ECO:0000256" key="1">
    <source>
        <dbReference type="SAM" id="MobiDB-lite"/>
    </source>
</evidence>
<comment type="caution">
    <text evidence="3">The sequence shown here is derived from an EMBL/GenBank/DDBJ whole genome shotgun (WGS) entry which is preliminary data.</text>
</comment>
<name>A0A7J7M2M4_9MAGN</name>
<evidence type="ECO:0000313" key="4">
    <source>
        <dbReference type="Proteomes" id="UP000541444"/>
    </source>
</evidence>
<evidence type="ECO:0000259" key="2">
    <source>
        <dbReference type="Pfam" id="PF13266"/>
    </source>
</evidence>
<feature type="compositionally biased region" description="Polar residues" evidence="1">
    <location>
        <begin position="1"/>
        <end position="29"/>
    </location>
</feature>
<protein>
    <recommendedName>
        <fullName evidence="2">DUF4057 domain-containing protein</fullName>
    </recommendedName>
</protein>
<dbReference type="Pfam" id="PF13266">
    <property type="entry name" value="DUF4057"/>
    <property type="match status" value="2"/>
</dbReference>
<accession>A0A7J7M2M4</accession>
<feature type="compositionally biased region" description="Polar residues" evidence="1">
    <location>
        <begin position="135"/>
        <end position="168"/>
    </location>
</feature>
<organism evidence="3 4">
    <name type="scientific">Kingdonia uniflora</name>
    <dbReference type="NCBI Taxonomy" id="39325"/>
    <lineage>
        <taxon>Eukaryota</taxon>
        <taxon>Viridiplantae</taxon>
        <taxon>Streptophyta</taxon>
        <taxon>Embryophyta</taxon>
        <taxon>Tracheophyta</taxon>
        <taxon>Spermatophyta</taxon>
        <taxon>Magnoliopsida</taxon>
        <taxon>Ranunculales</taxon>
        <taxon>Circaeasteraceae</taxon>
        <taxon>Kingdonia</taxon>
    </lineage>
</organism>
<feature type="domain" description="DUF4057" evidence="2">
    <location>
        <begin position="22"/>
        <end position="103"/>
    </location>
</feature>
<reference evidence="3 4" key="1">
    <citation type="journal article" date="2020" name="IScience">
        <title>Genome Sequencing of the Endangered Kingdonia uniflora (Circaeasteraceae, Ranunculales) Reveals Potential Mechanisms of Evolutionary Specialization.</title>
        <authorList>
            <person name="Sun Y."/>
            <person name="Deng T."/>
            <person name="Zhang A."/>
            <person name="Moore M.J."/>
            <person name="Landis J.B."/>
            <person name="Lin N."/>
            <person name="Zhang H."/>
            <person name="Zhang X."/>
            <person name="Huang J."/>
            <person name="Zhang X."/>
            <person name="Sun H."/>
            <person name="Wang H."/>
        </authorList>
    </citation>
    <scope>NUCLEOTIDE SEQUENCE [LARGE SCALE GENOMIC DNA]</scope>
    <source>
        <strain evidence="3">TB1705</strain>
        <tissue evidence="3">Leaf</tissue>
    </source>
</reference>
<feature type="region of interest" description="Disordered" evidence="1">
    <location>
        <begin position="255"/>
        <end position="275"/>
    </location>
</feature>
<feature type="compositionally biased region" description="Polar residues" evidence="1">
    <location>
        <begin position="113"/>
        <end position="122"/>
    </location>
</feature>
<dbReference type="AlphaFoldDB" id="A0A7J7M2M4"/>
<gene>
    <name evidence="3" type="ORF">GIB67_025991</name>
</gene>
<dbReference type="Proteomes" id="UP000541444">
    <property type="component" value="Unassembled WGS sequence"/>
</dbReference>
<dbReference type="EMBL" id="JACGCM010001798">
    <property type="protein sequence ID" value="KAF6149135.1"/>
    <property type="molecule type" value="Genomic_DNA"/>
</dbReference>
<dbReference type="PANTHER" id="PTHR31132:SF13">
    <property type="entry name" value="N-LYSINE METHYLTRANSFERASE"/>
    <property type="match status" value="1"/>
</dbReference>
<proteinExistence type="predicted"/>
<feature type="compositionally biased region" description="Basic and acidic residues" evidence="1">
    <location>
        <begin position="170"/>
        <end position="190"/>
    </location>
</feature>
<feature type="domain" description="DUF4057" evidence="2">
    <location>
        <begin position="212"/>
        <end position="273"/>
    </location>
</feature>
<feature type="region of interest" description="Disordered" evidence="1">
    <location>
        <begin position="70"/>
        <end position="242"/>
    </location>
</feature>
<keyword evidence="4" id="KW-1185">Reference proteome</keyword>
<evidence type="ECO:0000313" key="3">
    <source>
        <dbReference type="EMBL" id="KAF6149135.1"/>
    </source>
</evidence>
<sequence length="275" mass="29616">MESQSPRNKSQSPTTTINSPSFPQDSETPSPRPSHRMHQPFGKTNSVLFGGQFMNDDADVLSSRRSCLRSKTKEMTGSGIFTDGDNGSPEAAGRSSRAQNKTSGQPEAAGRSSRAQNKTSGQPEAAGRSSRDQNKTSGHSCQQISNRSSQISFNSKEIVSSEKLTSVSEAEGKMNMHQPDTKCEKLRRDGISSPIPEIPPQPLNPVEIPRESSKEVQSTNLEERSVNDIFKGAPHPGSADRQLSTNIILDGKAAFKDYSRGSRQPPGGDSSISLG</sequence>
<feature type="region of interest" description="Disordered" evidence="1">
    <location>
        <begin position="1"/>
        <end position="51"/>
    </location>
</feature>